<reference evidence="1" key="1">
    <citation type="journal article" date="2022" name="Int. J. Mol. Sci.">
        <title>Draft Genome of Tanacetum Coccineum: Genomic Comparison of Closely Related Tanacetum-Family Plants.</title>
        <authorList>
            <person name="Yamashiro T."/>
            <person name="Shiraishi A."/>
            <person name="Nakayama K."/>
            <person name="Satake H."/>
        </authorList>
    </citation>
    <scope>NUCLEOTIDE SEQUENCE</scope>
</reference>
<sequence length="121" mass="13788">MFLYEMYRGWMCFVREMLSGLHDIAYDNDTYSALLKTLQCSFVSLTSSLQVYHQGTISLQKCFSEYQGIRHDQRLKMLLVQSQNPLDTRVPCYGNPLDWSTGSPLKSTSSLGFVANGVPME</sequence>
<accession>A0ABQ5AG69</accession>
<protein>
    <submittedName>
        <fullName evidence="1">Uncharacterized protein</fullName>
    </submittedName>
</protein>
<gene>
    <name evidence="1" type="ORF">Tco_0821303</name>
</gene>
<dbReference type="EMBL" id="BQNB010012171">
    <property type="protein sequence ID" value="GJT00134.1"/>
    <property type="molecule type" value="Genomic_DNA"/>
</dbReference>
<name>A0ABQ5AG69_9ASTR</name>
<reference evidence="1" key="2">
    <citation type="submission" date="2022-01" db="EMBL/GenBank/DDBJ databases">
        <authorList>
            <person name="Yamashiro T."/>
            <person name="Shiraishi A."/>
            <person name="Satake H."/>
            <person name="Nakayama K."/>
        </authorList>
    </citation>
    <scope>NUCLEOTIDE SEQUENCE</scope>
</reference>
<evidence type="ECO:0000313" key="2">
    <source>
        <dbReference type="Proteomes" id="UP001151760"/>
    </source>
</evidence>
<comment type="caution">
    <text evidence="1">The sequence shown here is derived from an EMBL/GenBank/DDBJ whole genome shotgun (WGS) entry which is preliminary data.</text>
</comment>
<organism evidence="1 2">
    <name type="scientific">Tanacetum coccineum</name>
    <dbReference type="NCBI Taxonomy" id="301880"/>
    <lineage>
        <taxon>Eukaryota</taxon>
        <taxon>Viridiplantae</taxon>
        <taxon>Streptophyta</taxon>
        <taxon>Embryophyta</taxon>
        <taxon>Tracheophyta</taxon>
        <taxon>Spermatophyta</taxon>
        <taxon>Magnoliopsida</taxon>
        <taxon>eudicotyledons</taxon>
        <taxon>Gunneridae</taxon>
        <taxon>Pentapetalae</taxon>
        <taxon>asterids</taxon>
        <taxon>campanulids</taxon>
        <taxon>Asterales</taxon>
        <taxon>Asteraceae</taxon>
        <taxon>Asteroideae</taxon>
        <taxon>Anthemideae</taxon>
        <taxon>Anthemidinae</taxon>
        <taxon>Tanacetum</taxon>
    </lineage>
</organism>
<evidence type="ECO:0000313" key="1">
    <source>
        <dbReference type="EMBL" id="GJT00134.1"/>
    </source>
</evidence>
<proteinExistence type="predicted"/>
<dbReference type="Proteomes" id="UP001151760">
    <property type="component" value="Unassembled WGS sequence"/>
</dbReference>
<keyword evidence="2" id="KW-1185">Reference proteome</keyword>